<protein>
    <submittedName>
        <fullName evidence="1">Sporulation protein</fullName>
    </submittedName>
</protein>
<organism evidence="1 2">
    <name type="scientific">Brevibacillus panacihumi</name>
    <dbReference type="NCBI Taxonomy" id="497735"/>
    <lineage>
        <taxon>Bacteria</taxon>
        <taxon>Bacillati</taxon>
        <taxon>Bacillota</taxon>
        <taxon>Bacilli</taxon>
        <taxon>Bacillales</taxon>
        <taxon>Paenibacillaceae</taxon>
        <taxon>Brevibacillus</taxon>
    </lineage>
</organism>
<evidence type="ECO:0000313" key="1">
    <source>
        <dbReference type="EMBL" id="RNB74505.1"/>
    </source>
</evidence>
<proteinExistence type="predicted"/>
<comment type="caution">
    <text evidence="1">The sequence shown here is derived from an EMBL/GenBank/DDBJ whole genome shotgun (WGS) entry which is preliminary data.</text>
</comment>
<accession>A0A3M8CI41</accession>
<dbReference type="RefSeq" id="WP_122914932.1">
    <property type="nucleotide sequence ID" value="NZ_RHHT01000051.1"/>
</dbReference>
<dbReference type="PROSITE" id="PS51257">
    <property type="entry name" value="PROKAR_LIPOPROTEIN"/>
    <property type="match status" value="1"/>
</dbReference>
<dbReference type="Proteomes" id="UP000281915">
    <property type="component" value="Unassembled WGS sequence"/>
</dbReference>
<sequence length="157" mass="17743">MTRYAFWKQSLMMAGCFVLVAALTGCGNYGTKSYEQNRMQTHGVNQTGDVLHRPAPPRVDRDDLMGRNQNPNLVIGHSNVQNNYVDMSNMEMMAKSVRGVENARITLNGGNAYVTLDLKHNITAKEARNIEKKVVAALKKKVPRYDFHVTSNEEYHK</sequence>
<reference evidence="1 2" key="1">
    <citation type="submission" date="2018-10" db="EMBL/GenBank/DDBJ databases">
        <title>Phylogenomics of Brevibacillus.</title>
        <authorList>
            <person name="Dunlap C."/>
        </authorList>
    </citation>
    <scope>NUCLEOTIDE SEQUENCE [LARGE SCALE GENOMIC DNA]</scope>
    <source>
        <strain evidence="1 2">JCM 15085</strain>
    </source>
</reference>
<dbReference type="EMBL" id="RHHT01000051">
    <property type="protein sequence ID" value="RNB74505.1"/>
    <property type="molecule type" value="Genomic_DNA"/>
</dbReference>
<gene>
    <name evidence="1" type="ORF">EDM58_20260</name>
</gene>
<name>A0A3M8CI41_9BACL</name>
<evidence type="ECO:0000313" key="2">
    <source>
        <dbReference type="Proteomes" id="UP000281915"/>
    </source>
</evidence>
<dbReference type="AlphaFoldDB" id="A0A3M8CI41"/>